<proteinExistence type="predicted"/>
<keyword evidence="3" id="KW-1185">Reference proteome</keyword>
<accession>A0AAX4HJH2</accession>
<dbReference type="EMBL" id="CP139487">
    <property type="protein sequence ID" value="WPU63364.1"/>
    <property type="molecule type" value="Genomic_DNA"/>
</dbReference>
<evidence type="ECO:0000256" key="1">
    <source>
        <dbReference type="SAM" id="SignalP"/>
    </source>
</evidence>
<gene>
    <name evidence="2" type="ORF">SOO65_11770</name>
</gene>
<sequence>MKMITLFTVFAVSIPAYAQFSVTPFGSASPVPPPIGQNRKTGCGAVGCNMEVTLKPFCYGTNLRAYPVSTQLNPSEPITMNFTIVNPDDAAKTDTYQIVFPAKATYASGGVRTDCSFNEGQDMNVKGYKDITCSLPNVGTFNYKLENWKISHNPRGYGGAEFDYYAGSSMTAQRIGAGDVDSQITCLYKFTSNDKHGQLKTNAVSCYFPSTMPDISDQVKLLKGGTPVANAEIVASANSIQIKINDSIDSLSSKVAVRHGKITVPKPPGHRISYTQGGRGLAAVRELESFDEASAYRSFTAQVKFPGSEGFCGGYYSPLMFFFDKQVPKFDGVSLFPLYGVKEGTRVNWPEKDAPGYFLAKLNKGEQVSKNSQLFGQDDKHENGFLALGVHDSNKDGVIDAKDEIFNSLTLWNDKNGDGVSDDSELHSLKSRGIASISLKYSTRDVTKFENRARAREKSKFTYVENGKTKTGDVFDVWLSPLD</sequence>
<organism evidence="2 3">
    <name type="scientific">Peredibacter starrii</name>
    <dbReference type="NCBI Taxonomy" id="28202"/>
    <lineage>
        <taxon>Bacteria</taxon>
        <taxon>Pseudomonadati</taxon>
        <taxon>Bdellovibrionota</taxon>
        <taxon>Bacteriovoracia</taxon>
        <taxon>Bacteriovoracales</taxon>
        <taxon>Bacteriovoracaceae</taxon>
        <taxon>Peredibacter</taxon>
    </lineage>
</organism>
<dbReference type="PANTHER" id="PTHR39431">
    <property type="entry name" value="FRPA/C-RELATED PROTEIN"/>
    <property type="match status" value="1"/>
</dbReference>
<name>A0AAX4HJH2_9BACT</name>
<dbReference type="KEGG" id="psti:SOO65_11770"/>
<protein>
    <submittedName>
        <fullName evidence="2">Uncharacterized protein</fullName>
    </submittedName>
</protein>
<feature type="signal peptide" evidence="1">
    <location>
        <begin position="1"/>
        <end position="18"/>
    </location>
</feature>
<dbReference type="AlphaFoldDB" id="A0AAX4HJH2"/>
<reference evidence="2 3" key="1">
    <citation type="submission" date="2023-11" db="EMBL/GenBank/DDBJ databases">
        <title>Peredibacter starrii A3.12.</title>
        <authorList>
            <person name="Mitchell R.J."/>
        </authorList>
    </citation>
    <scope>NUCLEOTIDE SEQUENCE [LARGE SCALE GENOMIC DNA]</scope>
    <source>
        <strain evidence="2 3">A3.12</strain>
    </source>
</reference>
<feature type="chain" id="PRO_5043601334" evidence="1">
    <location>
        <begin position="19"/>
        <end position="483"/>
    </location>
</feature>
<dbReference type="RefSeq" id="WP_321389934.1">
    <property type="nucleotide sequence ID" value="NZ_CP139487.1"/>
</dbReference>
<evidence type="ECO:0000313" key="2">
    <source>
        <dbReference type="EMBL" id="WPU63364.1"/>
    </source>
</evidence>
<evidence type="ECO:0000313" key="3">
    <source>
        <dbReference type="Proteomes" id="UP001324634"/>
    </source>
</evidence>
<keyword evidence="1" id="KW-0732">Signal</keyword>
<dbReference type="Proteomes" id="UP001324634">
    <property type="component" value="Chromosome"/>
</dbReference>
<dbReference type="PANTHER" id="PTHR39431:SF1">
    <property type="entry name" value="FRPA_C-RELATED PROTEIN"/>
    <property type="match status" value="1"/>
</dbReference>